<protein>
    <recommendedName>
        <fullName evidence="4">DUF5050 domain-containing protein</fullName>
    </recommendedName>
</protein>
<feature type="transmembrane region" description="Helical" evidence="1">
    <location>
        <begin position="16"/>
        <end position="38"/>
    </location>
</feature>
<dbReference type="SUPFAM" id="SSF82171">
    <property type="entry name" value="DPP6 N-terminal domain-like"/>
    <property type="match status" value="1"/>
</dbReference>
<reference evidence="2" key="1">
    <citation type="submission" date="2020-10" db="EMBL/GenBank/DDBJ databases">
        <authorList>
            <person name="Gilroy R."/>
        </authorList>
    </citation>
    <scope>NUCLEOTIDE SEQUENCE</scope>
    <source>
        <strain evidence="2">CHK195-4489</strain>
    </source>
</reference>
<organism evidence="2 3">
    <name type="scientific">Candidatus Egerieisoma faecipullorum</name>
    <dbReference type="NCBI Taxonomy" id="2840963"/>
    <lineage>
        <taxon>Bacteria</taxon>
        <taxon>Bacillati</taxon>
        <taxon>Bacillota</taxon>
        <taxon>Clostridia</taxon>
        <taxon>Eubacteriales</taxon>
        <taxon>Clostridiaceae</taxon>
        <taxon>Clostridiaceae incertae sedis</taxon>
        <taxon>Candidatus Egerieisoma</taxon>
    </lineage>
</organism>
<comment type="caution">
    <text evidence="2">The sequence shown here is derived from an EMBL/GenBank/DDBJ whole genome shotgun (WGS) entry which is preliminary data.</text>
</comment>
<evidence type="ECO:0000313" key="3">
    <source>
        <dbReference type="Proteomes" id="UP000824089"/>
    </source>
</evidence>
<gene>
    <name evidence="2" type="ORF">IAD50_04095</name>
</gene>
<name>A0A9D1I7V2_9CLOT</name>
<reference evidence="2" key="2">
    <citation type="journal article" date="2021" name="PeerJ">
        <title>Extensive microbial diversity within the chicken gut microbiome revealed by metagenomics and culture.</title>
        <authorList>
            <person name="Gilroy R."/>
            <person name="Ravi A."/>
            <person name="Getino M."/>
            <person name="Pursley I."/>
            <person name="Horton D.L."/>
            <person name="Alikhan N.F."/>
            <person name="Baker D."/>
            <person name="Gharbi K."/>
            <person name="Hall N."/>
            <person name="Watson M."/>
            <person name="Adriaenssens E.M."/>
            <person name="Foster-Nyarko E."/>
            <person name="Jarju S."/>
            <person name="Secka A."/>
            <person name="Antonio M."/>
            <person name="Oren A."/>
            <person name="Chaudhuri R.R."/>
            <person name="La Ragione R."/>
            <person name="Hildebrand F."/>
            <person name="Pallen M.J."/>
        </authorList>
    </citation>
    <scope>NUCLEOTIDE SEQUENCE</scope>
    <source>
        <strain evidence="2">CHK195-4489</strain>
    </source>
</reference>
<proteinExistence type="predicted"/>
<feature type="non-terminal residue" evidence="2">
    <location>
        <position position="274"/>
    </location>
</feature>
<dbReference type="Proteomes" id="UP000824089">
    <property type="component" value="Unassembled WGS sequence"/>
</dbReference>
<evidence type="ECO:0000256" key="1">
    <source>
        <dbReference type="SAM" id="Phobius"/>
    </source>
</evidence>
<keyword evidence="1" id="KW-0472">Membrane</keyword>
<keyword evidence="1" id="KW-0812">Transmembrane</keyword>
<evidence type="ECO:0000313" key="2">
    <source>
        <dbReference type="EMBL" id="HIU29462.1"/>
    </source>
</evidence>
<evidence type="ECO:0008006" key="4">
    <source>
        <dbReference type="Google" id="ProtNLM"/>
    </source>
</evidence>
<sequence>MRRNIGKTYIKKEKKWNLIITLITIAVVAVVIAVIELLPGGAPELGYSDMNGVGRSFLYPFVFLDGNSNLYLMKEDCTVTAIDDAVTAPIHDSVNDQIYYLRNNVLYEYSIKSNDRVALCENVTGYSLMGNRRAIVCTNTSNQIQLYLFKGDQIKLLSETRDGEPSAAAYAVSSEGVLLADGAKLIYSDYTGQTRTISENLNSSRKFYLSKDGGKICYYEGDIMYIADTNGNTLLSAVNAQPVLPQVEPVLLDPSTKELDSDGSVPFRYFLSDI</sequence>
<keyword evidence="1" id="KW-1133">Transmembrane helix</keyword>
<dbReference type="AlphaFoldDB" id="A0A9D1I7V2"/>
<accession>A0A9D1I7V2</accession>
<dbReference type="EMBL" id="DVMM01000082">
    <property type="protein sequence ID" value="HIU29462.1"/>
    <property type="molecule type" value="Genomic_DNA"/>
</dbReference>